<feature type="transmembrane region" description="Helical" evidence="8">
    <location>
        <begin position="82"/>
        <end position="102"/>
    </location>
</feature>
<feature type="transmembrane region" description="Helical" evidence="8">
    <location>
        <begin position="264"/>
        <end position="287"/>
    </location>
</feature>
<feature type="transmembrane region" description="Helical" evidence="8">
    <location>
        <begin position="173"/>
        <end position="197"/>
    </location>
</feature>
<dbReference type="PANTHER" id="PTHR43562:SF1">
    <property type="entry name" value="NA(+)_H(+) ANTIPORTER YJBQ-RELATED"/>
    <property type="match status" value="1"/>
</dbReference>
<keyword evidence="6" id="KW-0406">Ion transport</keyword>
<evidence type="ECO:0000256" key="5">
    <source>
        <dbReference type="ARBA" id="ARBA00022989"/>
    </source>
</evidence>
<reference evidence="11" key="1">
    <citation type="submission" date="2007-07" db="EMBL/GenBank/DDBJ databases">
        <title>Complete genome sequence of Campylobacter hominis ATCC BAA-381, a commensal isolated from the human gastrointestinal tract.</title>
        <authorList>
            <person name="Fouts D.E."/>
            <person name="Mongodin E.F."/>
            <person name="Puiu D."/>
            <person name="Sebastian Y."/>
            <person name="Miller W.G."/>
            <person name="Mandrell R.E."/>
            <person name="Nelson K.E."/>
        </authorList>
    </citation>
    <scope>NUCLEOTIDE SEQUENCE [LARGE SCALE GENOMIC DNA]</scope>
    <source>
        <strain evidence="11">ATCC BAA-381 / LMG 19568 / NCTC 13146 / CH001A</strain>
    </source>
</reference>
<keyword evidence="11" id="KW-1185">Reference proteome</keyword>
<evidence type="ECO:0000256" key="7">
    <source>
        <dbReference type="ARBA" id="ARBA00023136"/>
    </source>
</evidence>
<dbReference type="Pfam" id="PF00999">
    <property type="entry name" value="Na_H_Exchanger"/>
    <property type="match status" value="1"/>
</dbReference>
<proteinExistence type="predicted"/>
<dbReference type="EMBL" id="CP000776">
    <property type="protein sequence ID" value="ABS50966.1"/>
    <property type="molecule type" value="Genomic_DNA"/>
</dbReference>
<dbReference type="Proteomes" id="UP000002407">
    <property type="component" value="Chromosome"/>
</dbReference>
<feature type="transmembrane region" description="Helical" evidence="8">
    <location>
        <begin position="5"/>
        <end position="21"/>
    </location>
</feature>
<evidence type="ECO:0000313" key="10">
    <source>
        <dbReference type="EMBL" id="ABS50966.1"/>
    </source>
</evidence>
<keyword evidence="7 8" id="KW-0472">Membrane</keyword>
<dbReference type="RefSeq" id="WP_012109385.1">
    <property type="nucleotide sequence ID" value="NC_009714.1"/>
</dbReference>
<comment type="subcellular location">
    <subcellularLocation>
        <location evidence="1">Membrane</location>
        <topology evidence="1">Multi-pass membrane protein</topology>
    </subcellularLocation>
</comment>
<dbReference type="Gene3D" id="1.20.1530.20">
    <property type="match status" value="1"/>
</dbReference>
<evidence type="ECO:0000256" key="3">
    <source>
        <dbReference type="ARBA" id="ARBA00022449"/>
    </source>
</evidence>
<feature type="transmembrane region" description="Helical" evidence="8">
    <location>
        <begin position="57"/>
        <end position="76"/>
    </location>
</feature>
<evidence type="ECO:0000256" key="8">
    <source>
        <dbReference type="SAM" id="Phobius"/>
    </source>
</evidence>
<evidence type="ECO:0000256" key="1">
    <source>
        <dbReference type="ARBA" id="ARBA00004141"/>
    </source>
</evidence>
<dbReference type="OrthoDB" id="9793589at2"/>
<feature type="transmembrane region" description="Helical" evidence="8">
    <location>
        <begin position="217"/>
        <end position="243"/>
    </location>
</feature>
<protein>
    <submittedName>
        <fullName evidence="10">Sodium/hydrogen exchanger family protein</fullName>
    </submittedName>
</protein>
<dbReference type="AlphaFoldDB" id="A7I3I9"/>
<name>A7I3I9_CAMHC</name>
<keyword evidence="4 8" id="KW-0812">Transmembrane</keyword>
<dbReference type="InterPro" id="IPR038770">
    <property type="entry name" value="Na+/solute_symporter_sf"/>
</dbReference>
<dbReference type="InterPro" id="IPR006153">
    <property type="entry name" value="Cation/H_exchanger_TM"/>
</dbReference>
<evidence type="ECO:0000313" key="11">
    <source>
        <dbReference type="Proteomes" id="UP000002407"/>
    </source>
</evidence>
<dbReference type="GO" id="GO:1902600">
    <property type="term" value="P:proton transmembrane transport"/>
    <property type="evidence" value="ECO:0007669"/>
    <property type="project" value="InterPro"/>
</dbReference>
<dbReference type="HOGENOM" id="CLU_005126_7_1_7"/>
<keyword evidence="2" id="KW-0813">Transport</keyword>
<accession>A7I3I9</accession>
<feature type="transmembrane region" description="Helical" evidence="8">
    <location>
        <begin position="353"/>
        <end position="376"/>
    </location>
</feature>
<feature type="transmembrane region" description="Helical" evidence="8">
    <location>
        <begin position="293"/>
        <end position="314"/>
    </location>
</feature>
<organism evidence="10 11">
    <name type="scientific">Campylobacter hominis (strain ATCC BAA-381 / DSM 21671 / CCUG 45161 / LMG 19568 / NCTC 13146 / CH001A)</name>
    <dbReference type="NCBI Taxonomy" id="360107"/>
    <lineage>
        <taxon>Bacteria</taxon>
        <taxon>Pseudomonadati</taxon>
        <taxon>Campylobacterota</taxon>
        <taxon>Epsilonproteobacteria</taxon>
        <taxon>Campylobacterales</taxon>
        <taxon>Campylobacteraceae</taxon>
        <taxon>Campylobacter</taxon>
    </lineage>
</organism>
<feature type="transmembrane region" description="Helical" evidence="8">
    <location>
        <begin position="109"/>
        <end position="126"/>
    </location>
</feature>
<keyword evidence="3" id="KW-0050">Antiport</keyword>
<dbReference type="GO" id="GO:0016020">
    <property type="term" value="C:membrane"/>
    <property type="evidence" value="ECO:0007669"/>
    <property type="project" value="UniProtKB-SubCell"/>
</dbReference>
<keyword evidence="5 8" id="KW-1133">Transmembrane helix</keyword>
<dbReference type="KEGG" id="cha:CHAB381_1549"/>
<feature type="transmembrane region" description="Helical" evidence="8">
    <location>
        <begin position="138"/>
        <end position="161"/>
    </location>
</feature>
<sequence>MSEISILMVLAAIIFLSPYIANLIKFPISPTEIILGIIFGAFGLLPQNDLFEITANVGFYFLMFLAGTHVNIKIFITTDREILKKSITFLAILYILSFVSVYTFDLNKIIAIIIPTMSVGLLSTLYKEYGKDEKWLNTAMIVGVIGEVVSIAIITVASAYLKSGFSTELFTHIFALALFLIVSTLLFKGLDVLFWWYPNLKAVIMPTYDKNEKDIRFTMAIFCFVIAVMIMLDLEIVIGAFIAGTFIPTFFGYKKDLPRKLANFGYGFIVPIFFAYIGSTLDVMAIWKPGVLPNVIILIVSMLLFRILAGLVYLKELGKRGTVLFALSLYMPLTLIIATVTVALNTNNITKEFYDSCIIASLLEAIIAMILIKVVFNLKIYKNKNIV</sequence>
<dbReference type="GO" id="GO:0015297">
    <property type="term" value="F:antiporter activity"/>
    <property type="evidence" value="ECO:0007669"/>
    <property type="project" value="UniProtKB-KW"/>
</dbReference>
<dbReference type="eggNOG" id="COG0475">
    <property type="taxonomic scope" value="Bacteria"/>
</dbReference>
<evidence type="ECO:0000256" key="2">
    <source>
        <dbReference type="ARBA" id="ARBA00022448"/>
    </source>
</evidence>
<feature type="transmembrane region" description="Helical" evidence="8">
    <location>
        <begin position="321"/>
        <end position="341"/>
    </location>
</feature>
<dbReference type="STRING" id="360107.CHAB381_1549"/>
<feature type="domain" description="Cation/H+ exchanger transmembrane" evidence="9">
    <location>
        <begin position="12"/>
        <end position="376"/>
    </location>
</feature>
<evidence type="ECO:0000256" key="4">
    <source>
        <dbReference type="ARBA" id="ARBA00022692"/>
    </source>
</evidence>
<gene>
    <name evidence="10" type="ordered locus">CHAB381_1549</name>
</gene>
<dbReference type="PANTHER" id="PTHR43562">
    <property type="entry name" value="NAPA-TYPE SODIUM/HYDROGEN ANTIPORTER"/>
    <property type="match status" value="1"/>
</dbReference>
<evidence type="ECO:0000259" key="9">
    <source>
        <dbReference type="Pfam" id="PF00999"/>
    </source>
</evidence>
<evidence type="ECO:0000256" key="6">
    <source>
        <dbReference type="ARBA" id="ARBA00023065"/>
    </source>
</evidence>
<feature type="transmembrane region" description="Helical" evidence="8">
    <location>
        <begin position="27"/>
        <end position="45"/>
    </location>
</feature>